<dbReference type="GO" id="GO:0009793">
    <property type="term" value="P:embryo development ending in seed dormancy"/>
    <property type="evidence" value="ECO:0007669"/>
    <property type="project" value="EnsemblPlants"/>
</dbReference>
<proteinExistence type="predicted"/>
<dbReference type="STRING" id="3821.A0A151SC92"/>
<evidence type="ECO:0008006" key="4">
    <source>
        <dbReference type="Google" id="ProtNLM"/>
    </source>
</evidence>
<dbReference type="Gramene" id="C.cajan_24523.t">
    <property type="protein sequence ID" value="C.cajan_24523.t"/>
    <property type="gene ID" value="C.cajan_24523"/>
</dbReference>
<feature type="region of interest" description="Disordered" evidence="1">
    <location>
        <begin position="30"/>
        <end position="53"/>
    </location>
</feature>
<dbReference type="EMBL" id="KQ483424">
    <property type="protein sequence ID" value="KYP52434.1"/>
    <property type="molecule type" value="Genomic_DNA"/>
</dbReference>
<gene>
    <name evidence="2" type="ORF">KK1_025739</name>
</gene>
<evidence type="ECO:0000313" key="2">
    <source>
        <dbReference type="EMBL" id="KYP52434.1"/>
    </source>
</evidence>
<organism evidence="2 3">
    <name type="scientific">Cajanus cajan</name>
    <name type="common">Pigeon pea</name>
    <name type="synonym">Cajanus indicus</name>
    <dbReference type="NCBI Taxonomy" id="3821"/>
    <lineage>
        <taxon>Eukaryota</taxon>
        <taxon>Viridiplantae</taxon>
        <taxon>Streptophyta</taxon>
        <taxon>Embryophyta</taxon>
        <taxon>Tracheophyta</taxon>
        <taxon>Spermatophyta</taxon>
        <taxon>Magnoliopsida</taxon>
        <taxon>eudicotyledons</taxon>
        <taxon>Gunneridae</taxon>
        <taxon>Pentapetalae</taxon>
        <taxon>rosids</taxon>
        <taxon>fabids</taxon>
        <taxon>Fabales</taxon>
        <taxon>Fabaceae</taxon>
        <taxon>Papilionoideae</taxon>
        <taxon>50 kb inversion clade</taxon>
        <taxon>NPAAA clade</taxon>
        <taxon>indigoferoid/millettioid clade</taxon>
        <taxon>Phaseoleae</taxon>
        <taxon>Cajanus</taxon>
    </lineage>
</organism>
<dbReference type="Proteomes" id="UP000075243">
    <property type="component" value="Unassembled WGS sequence"/>
</dbReference>
<name>A0A151SC92_CAJCA</name>
<keyword evidence="3" id="KW-1185">Reference proteome</keyword>
<protein>
    <recommendedName>
        <fullName evidence="4">Maternal effect embryo arrest 59</fullName>
    </recommendedName>
</protein>
<reference evidence="2" key="1">
    <citation type="journal article" date="2012" name="Nat. Biotechnol.">
        <title>Draft genome sequence of pigeonpea (Cajanus cajan), an orphan legume crop of resource-poor farmers.</title>
        <authorList>
            <person name="Varshney R.K."/>
            <person name="Chen W."/>
            <person name="Li Y."/>
            <person name="Bharti A.K."/>
            <person name="Saxena R.K."/>
            <person name="Schlueter J.A."/>
            <person name="Donoghue M.T."/>
            <person name="Azam S."/>
            <person name="Fan G."/>
            <person name="Whaley A.M."/>
            <person name="Farmer A.D."/>
            <person name="Sheridan J."/>
            <person name="Iwata A."/>
            <person name="Tuteja R."/>
            <person name="Penmetsa R.V."/>
            <person name="Wu W."/>
            <person name="Upadhyaya H.D."/>
            <person name="Yang S.P."/>
            <person name="Shah T."/>
            <person name="Saxena K.B."/>
            <person name="Michael T."/>
            <person name="McCombie W.R."/>
            <person name="Yang B."/>
            <person name="Zhang G."/>
            <person name="Yang H."/>
            <person name="Wang J."/>
            <person name="Spillane C."/>
            <person name="Cook D.R."/>
            <person name="May G.D."/>
            <person name="Xu X."/>
            <person name="Jackson S.A."/>
        </authorList>
    </citation>
    <scope>NUCLEOTIDE SEQUENCE [LARGE SCALE GENOMIC DNA]</scope>
</reference>
<dbReference type="PANTHER" id="PTHR34686:SF1">
    <property type="entry name" value="MATERNAL EFFECT EMBRYO ARREST 59"/>
    <property type="match status" value="1"/>
</dbReference>
<accession>A0A151SC92</accession>
<feature type="compositionally biased region" description="Basic and acidic residues" evidence="1">
    <location>
        <begin position="36"/>
        <end position="49"/>
    </location>
</feature>
<evidence type="ECO:0000313" key="3">
    <source>
        <dbReference type="Proteomes" id="UP000075243"/>
    </source>
</evidence>
<feature type="region of interest" description="Disordered" evidence="1">
    <location>
        <begin position="148"/>
        <end position="175"/>
    </location>
</feature>
<evidence type="ECO:0000256" key="1">
    <source>
        <dbReference type="SAM" id="MobiDB-lite"/>
    </source>
</evidence>
<dbReference type="OMA" id="MVGQWTV"/>
<sequence>MVGQLTGTKPSRSDEVLDGEEQLRIANQIRAQFDALEPKRPTKPNRSEPDAVAQHPAVSVIDIPELHKFQSLQSTSHAIISSPGMVGAPDEFVETHYYKELISIDKQHHTTGSGFIKGMGEGGEGGYDEIQLPHNHVNAAGQRAYKSNPATNDWVPTSHEYQEFVSSKPNRSEST</sequence>
<dbReference type="AlphaFoldDB" id="A0A151SC92"/>
<dbReference type="PANTHER" id="PTHR34686">
    <property type="entry name" value="MATERNAL EFFECT EMBRYO ARREST PROTEIN"/>
    <property type="match status" value="1"/>
</dbReference>